<accession>A0A445BST3</accession>
<dbReference type="AlphaFoldDB" id="A0A445BST3"/>
<dbReference type="InterPro" id="IPR019557">
    <property type="entry name" value="AminoTfrase-like_pln_mobile"/>
</dbReference>
<evidence type="ECO:0000256" key="1">
    <source>
        <dbReference type="SAM" id="SignalP"/>
    </source>
</evidence>
<comment type="caution">
    <text evidence="3">The sequence shown here is derived from an EMBL/GenBank/DDBJ whole genome shotgun (WGS) entry which is preliminary data.</text>
</comment>
<dbReference type="Proteomes" id="UP000289738">
    <property type="component" value="Chromosome A08"/>
</dbReference>
<feature type="domain" description="Aminotransferase-like plant mobile" evidence="2">
    <location>
        <begin position="66"/>
        <end position="180"/>
    </location>
</feature>
<dbReference type="GO" id="GO:0010073">
    <property type="term" value="P:meristem maintenance"/>
    <property type="evidence" value="ECO:0007669"/>
    <property type="project" value="InterPro"/>
</dbReference>
<proteinExistence type="predicted"/>
<evidence type="ECO:0000313" key="3">
    <source>
        <dbReference type="EMBL" id="RYR41702.1"/>
    </source>
</evidence>
<name>A0A445BST3_ARAHY</name>
<gene>
    <name evidence="3" type="ORF">Ahy_A08g038114</name>
</gene>
<evidence type="ECO:0000259" key="2">
    <source>
        <dbReference type="Pfam" id="PF10536"/>
    </source>
</evidence>
<keyword evidence="4" id="KW-1185">Reference proteome</keyword>
<dbReference type="InterPro" id="IPR044824">
    <property type="entry name" value="MAIN-like"/>
</dbReference>
<keyword evidence="1" id="KW-0732">Signal</keyword>
<dbReference type="PANTHER" id="PTHR46033:SF8">
    <property type="entry name" value="PROTEIN MAINTENANCE OF MERISTEMS-LIKE"/>
    <property type="match status" value="1"/>
</dbReference>
<organism evidence="3 4">
    <name type="scientific">Arachis hypogaea</name>
    <name type="common">Peanut</name>
    <dbReference type="NCBI Taxonomy" id="3818"/>
    <lineage>
        <taxon>Eukaryota</taxon>
        <taxon>Viridiplantae</taxon>
        <taxon>Streptophyta</taxon>
        <taxon>Embryophyta</taxon>
        <taxon>Tracheophyta</taxon>
        <taxon>Spermatophyta</taxon>
        <taxon>Magnoliopsida</taxon>
        <taxon>eudicotyledons</taxon>
        <taxon>Gunneridae</taxon>
        <taxon>Pentapetalae</taxon>
        <taxon>rosids</taxon>
        <taxon>fabids</taxon>
        <taxon>Fabales</taxon>
        <taxon>Fabaceae</taxon>
        <taxon>Papilionoideae</taxon>
        <taxon>50 kb inversion clade</taxon>
        <taxon>dalbergioids sensu lato</taxon>
        <taxon>Dalbergieae</taxon>
        <taxon>Pterocarpus clade</taxon>
        <taxon>Arachis</taxon>
    </lineage>
</organism>
<protein>
    <recommendedName>
        <fullName evidence="2">Aminotransferase-like plant mobile domain-containing protein</fullName>
    </recommendedName>
</protein>
<sequence length="195" mass="22850">MTWRTSWDSRLMVIPSVAALVGGSSTMRDDPLRTSASGYWVLFWAHRINTVCRDLKEDTTEECLFHYTREYIMQVIGDILFSDASDSRVHIRWLPLLEDLDTCGRLSWGSVVLAWLYRQMCRVTEHSQHNLSGCAYHHIRLLRPNGFETRRFALVKRWVEYHPDNDRGKNMLRYYRRTLNGISILYDVVPPGIAL</sequence>
<dbReference type="EMBL" id="SDMP01000008">
    <property type="protein sequence ID" value="RYR41702.1"/>
    <property type="molecule type" value="Genomic_DNA"/>
</dbReference>
<feature type="chain" id="PRO_5019204780" description="Aminotransferase-like plant mobile domain-containing protein" evidence="1">
    <location>
        <begin position="24"/>
        <end position="195"/>
    </location>
</feature>
<evidence type="ECO:0000313" key="4">
    <source>
        <dbReference type="Proteomes" id="UP000289738"/>
    </source>
</evidence>
<reference evidence="3 4" key="1">
    <citation type="submission" date="2019-01" db="EMBL/GenBank/DDBJ databases">
        <title>Sequencing of cultivated peanut Arachis hypogaea provides insights into genome evolution and oil improvement.</title>
        <authorList>
            <person name="Chen X."/>
        </authorList>
    </citation>
    <scope>NUCLEOTIDE SEQUENCE [LARGE SCALE GENOMIC DNA]</scope>
    <source>
        <strain evidence="4">cv. Fuhuasheng</strain>
        <tissue evidence="3">Leaves</tissue>
    </source>
</reference>
<feature type="signal peptide" evidence="1">
    <location>
        <begin position="1"/>
        <end position="23"/>
    </location>
</feature>
<dbReference type="PANTHER" id="PTHR46033">
    <property type="entry name" value="PROTEIN MAIN-LIKE 2"/>
    <property type="match status" value="1"/>
</dbReference>
<dbReference type="Pfam" id="PF10536">
    <property type="entry name" value="PMD"/>
    <property type="match status" value="1"/>
</dbReference>